<dbReference type="OrthoDB" id="282726at2"/>
<keyword evidence="3" id="KW-1185">Reference proteome</keyword>
<dbReference type="NCBIfam" id="TIGR04294">
    <property type="entry name" value="pre_pil_HX9DG"/>
    <property type="match status" value="1"/>
</dbReference>
<sequence length="313" mass="33699">MHRSFRSGFTLVELLVVIAIIGVLIALLLPAVQAAREAARRMQCSNNLKQLVLAIANYEDSLRILPTGRMGCDCNTNLPAHGCGTRPSSTRPGTSGFVMLLPQLEQQPLYDQLGFEKGAVAPATGCASVTNDTAGWNTGISHLFSLQPKFIVCPSNFTKKTSAGNWGIGSYALNHGTLGPTKGTDQNAKHLNTGVFMYRSEIKLKDVTDGLSNTMFVGEVAQGDHPHNQNQWMVALRHVDSLRSTENALNTRPQKGLVLNLYGLQVNGAFSSRHPGGALFAYGDGHVQFIGDNINMTAYQAMSTRAGGETDQP</sequence>
<gene>
    <name evidence="2" type="primary">xcpT_6</name>
    <name evidence="2" type="ORF">ETAA8_15460</name>
</gene>
<dbReference type="Gene3D" id="3.30.700.10">
    <property type="entry name" value="Glycoprotein, Type 4 Pilin"/>
    <property type="match status" value="1"/>
</dbReference>
<reference evidence="2 3" key="1">
    <citation type="submission" date="2019-02" db="EMBL/GenBank/DDBJ databases">
        <title>Deep-cultivation of Planctomycetes and their phenomic and genomic characterization uncovers novel biology.</title>
        <authorList>
            <person name="Wiegand S."/>
            <person name="Jogler M."/>
            <person name="Boedeker C."/>
            <person name="Pinto D."/>
            <person name="Vollmers J."/>
            <person name="Rivas-Marin E."/>
            <person name="Kohn T."/>
            <person name="Peeters S.H."/>
            <person name="Heuer A."/>
            <person name="Rast P."/>
            <person name="Oberbeckmann S."/>
            <person name="Bunk B."/>
            <person name="Jeske O."/>
            <person name="Meyerdierks A."/>
            <person name="Storesund J.E."/>
            <person name="Kallscheuer N."/>
            <person name="Luecker S."/>
            <person name="Lage O.M."/>
            <person name="Pohl T."/>
            <person name="Merkel B.J."/>
            <person name="Hornburger P."/>
            <person name="Mueller R.-W."/>
            <person name="Bruemmer F."/>
            <person name="Labrenz M."/>
            <person name="Spormann A.M."/>
            <person name="Op den Camp H."/>
            <person name="Overmann J."/>
            <person name="Amann R."/>
            <person name="Jetten M.S.M."/>
            <person name="Mascher T."/>
            <person name="Medema M.H."/>
            <person name="Devos D.P."/>
            <person name="Kaster A.-K."/>
            <person name="Ovreas L."/>
            <person name="Rohde M."/>
            <person name="Galperin M.Y."/>
            <person name="Jogler C."/>
        </authorList>
    </citation>
    <scope>NUCLEOTIDE SEQUENCE [LARGE SCALE GENOMIC DNA]</scope>
    <source>
        <strain evidence="2 3">ETA_A8</strain>
    </source>
</reference>
<dbReference type="SUPFAM" id="SSF54523">
    <property type="entry name" value="Pili subunits"/>
    <property type="match status" value="1"/>
</dbReference>
<protein>
    <submittedName>
        <fullName evidence="2">Type II secretion system protein G</fullName>
    </submittedName>
</protein>
<dbReference type="PANTHER" id="PTHR30093:SF2">
    <property type="entry name" value="TYPE II SECRETION SYSTEM PROTEIN H"/>
    <property type="match status" value="1"/>
</dbReference>
<dbReference type="PANTHER" id="PTHR30093">
    <property type="entry name" value="GENERAL SECRETION PATHWAY PROTEIN G"/>
    <property type="match status" value="1"/>
</dbReference>
<dbReference type="KEGG" id="aagg:ETAA8_15460"/>
<dbReference type="RefSeq" id="WP_145100281.1">
    <property type="nucleotide sequence ID" value="NZ_CP036274.1"/>
</dbReference>
<dbReference type="Proteomes" id="UP000315017">
    <property type="component" value="Chromosome"/>
</dbReference>
<dbReference type="PROSITE" id="PS00409">
    <property type="entry name" value="PROKAR_NTER_METHYL"/>
    <property type="match status" value="1"/>
</dbReference>
<dbReference type="InterPro" id="IPR012902">
    <property type="entry name" value="N_methyl_site"/>
</dbReference>
<dbReference type="InterPro" id="IPR011453">
    <property type="entry name" value="DUF1559"/>
</dbReference>
<dbReference type="InterPro" id="IPR045584">
    <property type="entry name" value="Pilin-like"/>
</dbReference>
<accession>A0A517Y8A2</accession>
<dbReference type="NCBIfam" id="TIGR02532">
    <property type="entry name" value="IV_pilin_GFxxxE"/>
    <property type="match status" value="1"/>
</dbReference>
<name>A0A517Y8A2_9BACT</name>
<proteinExistence type="predicted"/>
<dbReference type="AlphaFoldDB" id="A0A517Y8A2"/>
<organism evidence="2 3">
    <name type="scientific">Anatilimnocola aggregata</name>
    <dbReference type="NCBI Taxonomy" id="2528021"/>
    <lineage>
        <taxon>Bacteria</taxon>
        <taxon>Pseudomonadati</taxon>
        <taxon>Planctomycetota</taxon>
        <taxon>Planctomycetia</taxon>
        <taxon>Pirellulales</taxon>
        <taxon>Pirellulaceae</taxon>
        <taxon>Anatilimnocola</taxon>
    </lineage>
</organism>
<feature type="domain" description="DUF1559" evidence="1">
    <location>
        <begin position="33"/>
        <end position="296"/>
    </location>
</feature>
<dbReference type="InterPro" id="IPR027558">
    <property type="entry name" value="Pre_pil_HX9DG_C"/>
</dbReference>
<evidence type="ECO:0000313" key="2">
    <source>
        <dbReference type="EMBL" id="QDU26468.1"/>
    </source>
</evidence>
<dbReference type="EMBL" id="CP036274">
    <property type="protein sequence ID" value="QDU26468.1"/>
    <property type="molecule type" value="Genomic_DNA"/>
</dbReference>
<evidence type="ECO:0000313" key="3">
    <source>
        <dbReference type="Proteomes" id="UP000315017"/>
    </source>
</evidence>
<dbReference type="Pfam" id="PF07596">
    <property type="entry name" value="SBP_bac_10"/>
    <property type="match status" value="1"/>
</dbReference>
<dbReference type="Pfam" id="PF07963">
    <property type="entry name" value="N_methyl"/>
    <property type="match status" value="1"/>
</dbReference>
<evidence type="ECO:0000259" key="1">
    <source>
        <dbReference type="Pfam" id="PF07596"/>
    </source>
</evidence>